<dbReference type="AlphaFoldDB" id="A0A9D1E316"/>
<comment type="caution">
    <text evidence="1">The sequence shown here is derived from an EMBL/GenBank/DDBJ whole genome shotgun (WGS) entry which is preliminary data.</text>
</comment>
<dbReference type="Proteomes" id="UP000824200">
    <property type="component" value="Unassembled WGS sequence"/>
</dbReference>
<reference evidence="1" key="2">
    <citation type="journal article" date="2021" name="PeerJ">
        <title>Extensive microbial diversity within the chicken gut microbiome revealed by metagenomics and culture.</title>
        <authorList>
            <person name="Gilroy R."/>
            <person name="Ravi A."/>
            <person name="Getino M."/>
            <person name="Pursley I."/>
            <person name="Horton D.L."/>
            <person name="Alikhan N.F."/>
            <person name="Baker D."/>
            <person name="Gharbi K."/>
            <person name="Hall N."/>
            <person name="Watson M."/>
            <person name="Adriaenssens E.M."/>
            <person name="Foster-Nyarko E."/>
            <person name="Jarju S."/>
            <person name="Secka A."/>
            <person name="Antonio M."/>
            <person name="Oren A."/>
            <person name="Chaudhuri R.R."/>
            <person name="La Ragione R."/>
            <person name="Hildebrand F."/>
            <person name="Pallen M.J."/>
        </authorList>
    </citation>
    <scope>NUCLEOTIDE SEQUENCE</scope>
    <source>
        <strain evidence="1">CHK121-14286</strain>
    </source>
</reference>
<name>A0A9D1E316_9BACT</name>
<accession>A0A9D1E316</accession>
<reference evidence="1" key="1">
    <citation type="submission" date="2020-10" db="EMBL/GenBank/DDBJ databases">
        <authorList>
            <person name="Gilroy R."/>
        </authorList>
    </citation>
    <scope>NUCLEOTIDE SEQUENCE</scope>
    <source>
        <strain evidence="1">CHK121-14286</strain>
    </source>
</reference>
<evidence type="ECO:0000313" key="2">
    <source>
        <dbReference type="Proteomes" id="UP000824200"/>
    </source>
</evidence>
<gene>
    <name evidence="1" type="ORF">IAC95_01725</name>
</gene>
<dbReference type="EMBL" id="DVHL01000015">
    <property type="protein sequence ID" value="HIR65592.1"/>
    <property type="molecule type" value="Genomic_DNA"/>
</dbReference>
<proteinExistence type="predicted"/>
<protein>
    <submittedName>
        <fullName evidence="1">Uncharacterized protein</fullName>
    </submittedName>
</protein>
<organism evidence="1 2">
    <name type="scientific">Candidatus Fimimonas gallinarum</name>
    <dbReference type="NCBI Taxonomy" id="2840821"/>
    <lineage>
        <taxon>Bacteria</taxon>
        <taxon>Pseudomonadati</taxon>
        <taxon>Myxococcota</taxon>
        <taxon>Myxococcia</taxon>
        <taxon>Myxococcales</taxon>
        <taxon>Cystobacterineae</taxon>
        <taxon>Myxococcaceae</taxon>
        <taxon>Myxococcaceae incertae sedis</taxon>
        <taxon>Candidatus Fimimonas</taxon>
    </lineage>
</organism>
<sequence>MEYKAQMDDIAKAVEFTHNPNSSEVVLERSGVYEKTAISRGATYYQMPQSQWEIVSKQSSRAWKINKAFLKQQIRAGKTFLLASDPLTAGGYYFQKEIKFISRYVTYQLI</sequence>
<evidence type="ECO:0000313" key="1">
    <source>
        <dbReference type="EMBL" id="HIR65592.1"/>
    </source>
</evidence>